<dbReference type="GO" id="GO:0003924">
    <property type="term" value="F:GTPase activity"/>
    <property type="evidence" value="ECO:0007669"/>
    <property type="project" value="InterPro"/>
</dbReference>
<dbReference type="PROSITE" id="PS51722">
    <property type="entry name" value="G_TR_2"/>
    <property type="match status" value="1"/>
</dbReference>
<evidence type="ECO:0000259" key="3">
    <source>
        <dbReference type="PROSITE" id="PS51722"/>
    </source>
</evidence>
<dbReference type="InterPro" id="IPR047041">
    <property type="entry name" value="BipA_GTP-bd_dom"/>
</dbReference>
<dbReference type="SUPFAM" id="SSF52540">
    <property type="entry name" value="P-loop containing nucleoside triphosphate hydrolases"/>
    <property type="match status" value="1"/>
</dbReference>
<accession>A0A955KXK0</accession>
<comment type="caution">
    <text evidence="4">The sequence shown here is derived from an EMBL/GenBank/DDBJ whole genome shotgun (WGS) entry which is preliminary data.</text>
</comment>
<dbReference type="PRINTS" id="PR00315">
    <property type="entry name" value="ELONGATNFCT"/>
</dbReference>
<name>A0A955KXK0_9BACT</name>
<protein>
    <submittedName>
        <fullName evidence="4">GTP-binding protein</fullName>
    </submittedName>
</protein>
<evidence type="ECO:0000313" key="5">
    <source>
        <dbReference type="Proteomes" id="UP000741282"/>
    </source>
</evidence>
<dbReference type="InterPro" id="IPR047042">
    <property type="entry name" value="BipA_II"/>
</dbReference>
<gene>
    <name evidence="4" type="ORF">KC685_04805</name>
</gene>
<dbReference type="Pfam" id="PF21018">
    <property type="entry name" value="BipA_C"/>
    <property type="match status" value="1"/>
</dbReference>
<dbReference type="GO" id="GO:0005829">
    <property type="term" value="C:cytosol"/>
    <property type="evidence" value="ECO:0007669"/>
    <property type="project" value="TreeGrafter"/>
</dbReference>
<dbReference type="Gene3D" id="2.40.50.250">
    <property type="entry name" value="bipa protein"/>
    <property type="match status" value="1"/>
</dbReference>
<dbReference type="Pfam" id="PF00679">
    <property type="entry name" value="EFG_C"/>
    <property type="match status" value="1"/>
</dbReference>
<dbReference type="InterPro" id="IPR009000">
    <property type="entry name" value="Transl_B-barrel_sf"/>
</dbReference>
<evidence type="ECO:0000256" key="1">
    <source>
        <dbReference type="ARBA" id="ARBA00022741"/>
    </source>
</evidence>
<dbReference type="CDD" id="cd03691">
    <property type="entry name" value="BipA_TypA_II"/>
    <property type="match status" value="1"/>
</dbReference>
<dbReference type="InterPro" id="IPR005225">
    <property type="entry name" value="Small_GTP-bd"/>
</dbReference>
<keyword evidence="1" id="KW-0547">Nucleotide-binding</keyword>
<dbReference type="InterPro" id="IPR048876">
    <property type="entry name" value="BipA_C"/>
</dbReference>
<keyword evidence="2" id="KW-0342">GTP-binding</keyword>
<dbReference type="AlphaFoldDB" id="A0A955KXK0"/>
<dbReference type="Gene3D" id="2.40.30.10">
    <property type="entry name" value="Translation factors"/>
    <property type="match status" value="1"/>
</dbReference>
<dbReference type="GO" id="GO:0005525">
    <property type="term" value="F:GTP binding"/>
    <property type="evidence" value="ECO:0007669"/>
    <property type="project" value="UniProtKB-KW"/>
</dbReference>
<dbReference type="SUPFAM" id="SSF50447">
    <property type="entry name" value="Translation proteins"/>
    <property type="match status" value="1"/>
</dbReference>
<reference evidence="4" key="1">
    <citation type="submission" date="2020-04" db="EMBL/GenBank/DDBJ databases">
        <authorList>
            <person name="Zhang T."/>
        </authorList>
    </citation>
    <scope>NUCLEOTIDE SEQUENCE</scope>
    <source>
        <strain evidence="4">HKST-UBA17</strain>
    </source>
</reference>
<dbReference type="InterPro" id="IPR031157">
    <property type="entry name" value="G_TR_CS"/>
</dbReference>
<proteinExistence type="predicted"/>
<dbReference type="Gene3D" id="3.30.70.870">
    <property type="entry name" value="Elongation Factor G (Translational Gtpase), domain 3"/>
    <property type="match status" value="1"/>
</dbReference>
<dbReference type="InterPro" id="IPR000640">
    <property type="entry name" value="EFG_V-like"/>
</dbReference>
<dbReference type="Proteomes" id="UP000741282">
    <property type="component" value="Unassembled WGS sequence"/>
</dbReference>
<dbReference type="InterPro" id="IPR035647">
    <property type="entry name" value="EFG_III/V"/>
</dbReference>
<dbReference type="Pfam" id="PF22042">
    <property type="entry name" value="EF-G_D2"/>
    <property type="match status" value="1"/>
</dbReference>
<sequence>MTDITPSSGIRNIAIIAHVDHGKTTLVDAFMKQSHTFRDNQLEMEQEQILDSNDLEREKGITIKAKNISIKYKGHIINIIDTPGHADFGGEVERTLNMADGCILVVDAQEGVMPQTKYVLRKAFELGLKPIVVVNKIDKKLANISQTVSRIQDLFLTLATDESQLEFKTFYAIARDGSVFTELPTVQNSDYTALKGDVMPLLEAIVNIIPEPKGDLNAPFQMQVSSLDFDPHYGRYVIGKIVGGKISIGDRIVAVRAEDPDHSLTGRVKGLFLKDGLDYTDVTQVGVGQIVAIAGLDNVSIGDTICDPENIDPLPIIKISPPSLKIRFEANTSPFLGKESKYPNWKQIQARLDQEAQNNVGLKIENNHNGSYSVSGRGELHLGILIESMRREGYEFQLRKPEVISVMIDGKKMDPVEEVYIEVAEQYYSQVSQEVNARKGELINIVNENGLSKLTYKMFTKNLISMRRVLLATTKGEVVINNHFLEYAPNISPMEEDHKGRIVSSATGKALAYAMNSLQERGDLIIEPNIDVYEGMIIGLNKYPNDMLANPCKAREKSNVRMSRAEITLVNLKTPIELTLEYAIGMIRDDEILEVTPQNIRLRKLFLNKEQEFQATKRRRAEKMIG</sequence>
<evidence type="ECO:0000256" key="2">
    <source>
        <dbReference type="ARBA" id="ARBA00023134"/>
    </source>
</evidence>
<feature type="domain" description="Tr-type G" evidence="3">
    <location>
        <begin position="8"/>
        <end position="213"/>
    </location>
</feature>
<dbReference type="GO" id="GO:1990904">
    <property type="term" value="C:ribonucleoprotein complex"/>
    <property type="evidence" value="ECO:0007669"/>
    <property type="project" value="TreeGrafter"/>
</dbReference>
<dbReference type="SUPFAM" id="SSF54980">
    <property type="entry name" value="EF-G C-terminal domain-like"/>
    <property type="match status" value="2"/>
</dbReference>
<dbReference type="InterPro" id="IPR042116">
    <property type="entry name" value="TypA/BipA_C"/>
</dbReference>
<dbReference type="Pfam" id="PF00009">
    <property type="entry name" value="GTP_EFTU"/>
    <property type="match status" value="1"/>
</dbReference>
<reference evidence="4" key="2">
    <citation type="journal article" date="2021" name="Microbiome">
        <title>Successional dynamics and alternative stable states in a saline activated sludge microbial community over 9 years.</title>
        <authorList>
            <person name="Wang Y."/>
            <person name="Ye J."/>
            <person name="Ju F."/>
            <person name="Liu L."/>
            <person name="Boyd J.A."/>
            <person name="Deng Y."/>
            <person name="Parks D.H."/>
            <person name="Jiang X."/>
            <person name="Yin X."/>
            <person name="Woodcroft B.J."/>
            <person name="Tyson G.W."/>
            <person name="Hugenholtz P."/>
            <person name="Polz M.F."/>
            <person name="Zhang T."/>
        </authorList>
    </citation>
    <scope>NUCLEOTIDE SEQUENCE</scope>
    <source>
        <strain evidence="4">HKST-UBA17</strain>
    </source>
</reference>
<dbReference type="Gene3D" id="3.30.70.240">
    <property type="match status" value="1"/>
</dbReference>
<dbReference type="PANTHER" id="PTHR42908:SF8">
    <property type="entry name" value="TR-TYPE G DOMAIN-CONTAINING PROTEIN"/>
    <property type="match status" value="1"/>
</dbReference>
<dbReference type="InterPro" id="IPR027417">
    <property type="entry name" value="P-loop_NTPase"/>
</dbReference>
<dbReference type="EMBL" id="JAGQLN010000025">
    <property type="protein sequence ID" value="MCA9377208.1"/>
    <property type="molecule type" value="Genomic_DNA"/>
</dbReference>
<evidence type="ECO:0000313" key="4">
    <source>
        <dbReference type="EMBL" id="MCA9377208.1"/>
    </source>
</evidence>
<dbReference type="CDD" id="cd01891">
    <property type="entry name" value="TypA_BipA"/>
    <property type="match status" value="1"/>
</dbReference>
<dbReference type="PROSITE" id="PS00301">
    <property type="entry name" value="G_TR_1"/>
    <property type="match status" value="1"/>
</dbReference>
<dbReference type="NCBIfam" id="TIGR00231">
    <property type="entry name" value="small_GTP"/>
    <property type="match status" value="1"/>
</dbReference>
<organism evidence="4 5">
    <name type="scientific">Candidatus Dojkabacteria bacterium</name>
    <dbReference type="NCBI Taxonomy" id="2099670"/>
    <lineage>
        <taxon>Bacteria</taxon>
        <taxon>Candidatus Dojkabacteria</taxon>
    </lineage>
</organism>
<dbReference type="PANTHER" id="PTHR42908">
    <property type="entry name" value="TRANSLATION ELONGATION FACTOR-RELATED"/>
    <property type="match status" value="1"/>
</dbReference>
<dbReference type="InterPro" id="IPR000795">
    <property type="entry name" value="T_Tr_GTP-bd_dom"/>
</dbReference>
<dbReference type="Gene3D" id="3.40.50.300">
    <property type="entry name" value="P-loop containing nucleotide triphosphate hydrolases"/>
    <property type="match status" value="1"/>
</dbReference>
<dbReference type="InterPro" id="IPR053905">
    <property type="entry name" value="EF-G-like_DII"/>
</dbReference>